<gene>
    <name evidence="5" type="primary">si:ch211-63p21.8</name>
</gene>
<evidence type="ECO:0000313" key="5">
    <source>
        <dbReference type="RefSeq" id="XP_017316592.2"/>
    </source>
</evidence>
<dbReference type="SUPFAM" id="SSF117281">
    <property type="entry name" value="Kelch motif"/>
    <property type="match status" value="1"/>
</dbReference>
<dbReference type="InterPro" id="IPR006652">
    <property type="entry name" value="Kelch_1"/>
</dbReference>
<dbReference type="SUPFAM" id="SSF54695">
    <property type="entry name" value="POZ domain"/>
    <property type="match status" value="2"/>
</dbReference>
<dbReference type="Gene3D" id="2.120.10.80">
    <property type="entry name" value="Kelch-type beta propeller"/>
    <property type="match status" value="2"/>
</dbReference>
<dbReference type="PANTHER" id="PTHR45632">
    <property type="entry name" value="LD33804P"/>
    <property type="match status" value="1"/>
</dbReference>
<dbReference type="GeneID" id="108260668"/>
<keyword evidence="1" id="KW-0880">Kelch repeat</keyword>
<dbReference type="STRING" id="7998.ENSIPUP00000012603"/>
<dbReference type="Pfam" id="PF21536">
    <property type="entry name" value="BTB_KLHL33"/>
    <property type="match status" value="1"/>
</dbReference>
<dbReference type="PANTHER" id="PTHR45632:SF14">
    <property type="entry name" value="KELCH-LIKE PROTEIN 33"/>
    <property type="match status" value="1"/>
</dbReference>
<dbReference type="OrthoDB" id="45365at2759"/>
<reference evidence="4" key="1">
    <citation type="journal article" date="2016" name="Nat. Commun.">
        <title>The channel catfish genome sequence provides insights into the evolution of scale formation in teleosts.</title>
        <authorList>
            <person name="Liu Z."/>
            <person name="Liu S."/>
            <person name="Yao J."/>
            <person name="Bao L."/>
            <person name="Zhang J."/>
            <person name="Li Y."/>
            <person name="Jiang C."/>
            <person name="Sun L."/>
            <person name="Wang R."/>
            <person name="Zhang Y."/>
            <person name="Zhou T."/>
            <person name="Zeng Q."/>
            <person name="Fu Q."/>
            <person name="Gao S."/>
            <person name="Li N."/>
            <person name="Koren S."/>
            <person name="Jiang Y."/>
            <person name="Zimin A."/>
            <person name="Xu P."/>
            <person name="Phillippy A.M."/>
            <person name="Geng X."/>
            <person name="Song L."/>
            <person name="Sun F."/>
            <person name="Li C."/>
            <person name="Wang X."/>
            <person name="Chen A."/>
            <person name="Jin Y."/>
            <person name="Yuan Z."/>
            <person name="Yang Y."/>
            <person name="Tan S."/>
            <person name="Peatman E."/>
            <person name="Lu J."/>
            <person name="Qin Z."/>
            <person name="Dunham R."/>
            <person name="Li Z."/>
            <person name="Sonstegard T."/>
            <person name="Feng J."/>
            <person name="Danzmann R.G."/>
            <person name="Schroeder S."/>
            <person name="Scheffler B."/>
            <person name="Duke M.V."/>
            <person name="Ballard L."/>
            <person name="Kucuktas H."/>
            <person name="Kaltenboeck L."/>
            <person name="Liu H."/>
            <person name="Armbruster J."/>
            <person name="Xie Y."/>
            <person name="Kirby M.L."/>
            <person name="Tian Y."/>
            <person name="Flanagan M.E."/>
            <person name="Mu W."/>
            <person name="Waldbieser G.C."/>
        </authorList>
    </citation>
    <scope>NUCLEOTIDE SEQUENCE [LARGE SCALE GENOMIC DNA]</scope>
    <source>
        <strain evidence="4">SDA103</strain>
    </source>
</reference>
<keyword evidence="4" id="KW-1185">Reference proteome</keyword>
<dbReference type="Pfam" id="PF01344">
    <property type="entry name" value="Kelch_1"/>
    <property type="match status" value="1"/>
</dbReference>
<dbReference type="InterPro" id="IPR011705">
    <property type="entry name" value="BACK"/>
</dbReference>
<dbReference type="InterPro" id="IPR011333">
    <property type="entry name" value="SKP1/BTB/POZ_sf"/>
</dbReference>
<sequence>MEFTRRYLPMEWEERWRREKEQRKKAMEEGGEEFERESRRLTWIRTYNDSRMGMKERDDIKNERTIQEMMNKWNDEQETQKYTKDTYPTEILQAMEELRCCSVLTDLTLSVEHGLTVHAHSLVLAAVSSLIHQMLQQRNGKNKSEILLSVGPEVSDLGLSAVLEFAYSGSIAGLNSQSLAQIQSAALYLGVPRVQELCREEEERERKKNAEKNMRKIVGEEHRQDNLQSIRHLWEERVGCDVELEAEGRIFHAHRVILSATSDYFRAMFSSGMKETHQNSVSLLLMGAPELEALLHCCYSGDIFLDWGCIFELTSTALQFQFQPALSLCLNYLKQQMDVHSCLDVASFAEAYMLSDLFETAEDFILVHFQEVMATPKFLELPAEKLLDLLRHDALCVPSELAVFRAVVAWIEADPSQRLSQAQEVMAGVRFPLMTFREFREVRAVNLQMECSVDDDVYLYGTALKEFGFGDSRSVVQHRIRYPKDVIVVVGGDQLNPDEGQRLPSKQLWFANALRSGTGLVKDIEWRILGEMPERARFRHGISILNKKLYVAGGCYYYSKADTMKSAYRYDPLNNSWERLSDMQEHRSNFTMVVRGDSLYAVGGDRDISTNLDSVEKYCVETNTWSSTHSLDQPLSGHAAVVWEGEIFISGGFNLKYQCLVSTFCYHPEQGTTYLADMAHDRAQHCMESLAKRFYVAGGVCNLREFYTDQLSCESYDPISDAWTAFTPLPLCHVGAASAVLEGMLYVLGGYSQEDYSEARLVHRYDPGTQRWENMGKMAGPVTDIRACLLNLPAHLRRSEGQKDL</sequence>
<dbReference type="AlphaFoldDB" id="A0A2D0QE59"/>
<dbReference type="RefSeq" id="XP_017316592.2">
    <property type="nucleotide sequence ID" value="XM_017461103.3"/>
</dbReference>
<name>A0A2D0QE59_ICTPU</name>
<dbReference type="SMART" id="SM00612">
    <property type="entry name" value="Kelch"/>
    <property type="match status" value="5"/>
</dbReference>
<dbReference type="InterPro" id="IPR000210">
    <property type="entry name" value="BTB/POZ_dom"/>
</dbReference>
<dbReference type="Pfam" id="PF00651">
    <property type="entry name" value="BTB"/>
    <property type="match status" value="1"/>
</dbReference>
<dbReference type="Gene3D" id="1.25.40.420">
    <property type="match status" value="1"/>
</dbReference>
<proteinExistence type="predicted"/>
<evidence type="ECO:0000259" key="3">
    <source>
        <dbReference type="PROSITE" id="PS50097"/>
    </source>
</evidence>
<reference evidence="5" key="2">
    <citation type="submission" date="2025-08" db="UniProtKB">
        <authorList>
            <consortium name="RefSeq"/>
        </authorList>
    </citation>
    <scope>IDENTIFICATION</scope>
    <source>
        <tissue evidence="5">Blood</tissue>
    </source>
</reference>
<protein>
    <submittedName>
        <fullName evidence="5">Kelch-like protein 33</fullName>
    </submittedName>
</protein>
<dbReference type="PROSITE" id="PS50097">
    <property type="entry name" value="BTB"/>
    <property type="match status" value="2"/>
</dbReference>
<dbReference type="Proteomes" id="UP000221080">
    <property type="component" value="Chromosome 29"/>
</dbReference>
<dbReference type="SMART" id="SM00875">
    <property type="entry name" value="BACK"/>
    <property type="match status" value="1"/>
</dbReference>
<dbReference type="Gene3D" id="3.30.710.10">
    <property type="entry name" value="Potassium Channel Kv1.1, Chain A"/>
    <property type="match status" value="2"/>
</dbReference>
<feature type="domain" description="BTB" evidence="3">
    <location>
        <begin position="105"/>
        <end position="171"/>
    </location>
</feature>
<dbReference type="InterPro" id="IPR015915">
    <property type="entry name" value="Kelch-typ_b-propeller"/>
</dbReference>
<feature type="domain" description="BTB" evidence="3">
    <location>
        <begin position="240"/>
        <end position="307"/>
    </location>
</feature>
<keyword evidence="2" id="KW-0677">Repeat</keyword>
<dbReference type="FunFam" id="1.25.40.420:FF:000001">
    <property type="entry name" value="Kelch-like family member 12"/>
    <property type="match status" value="1"/>
</dbReference>
<dbReference type="Pfam" id="PF24681">
    <property type="entry name" value="Kelch_KLHDC2_KLHL20_DRC7"/>
    <property type="match status" value="1"/>
</dbReference>
<evidence type="ECO:0000256" key="2">
    <source>
        <dbReference type="ARBA" id="ARBA00022737"/>
    </source>
</evidence>
<dbReference type="SMART" id="SM00225">
    <property type="entry name" value="BTB"/>
    <property type="match status" value="2"/>
</dbReference>
<accession>A0A2D0QE59</accession>
<dbReference type="Pfam" id="PF07707">
    <property type="entry name" value="BACK"/>
    <property type="match status" value="1"/>
</dbReference>
<evidence type="ECO:0000256" key="1">
    <source>
        <dbReference type="ARBA" id="ARBA00022441"/>
    </source>
</evidence>
<evidence type="ECO:0000313" key="4">
    <source>
        <dbReference type="Proteomes" id="UP000221080"/>
    </source>
</evidence>
<organism evidence="4 5">
    <name type="scientific">Ictalurus punctatus</name>
    <name type="common">Channel catfish</name>
    <name type="synonym">Silurus punctatus</name>
    <dbReference type="NCBI Taxonomy" id="7998"/>
    <lineage>
        <taxon>Eukaryota</taxon>
        <taxon>Metazoa</taxon>
        <taxon>Chordata</taxon>
        <taxon>Craniata</taxon>
        <taxon>Vertebrata</taxon>
        <taxon>Euteleostomi</taxon>
        <taxon>Actinopterygii</taxon>
        <taxon>Neopterygii</taxon>
        <taxon>Teleostei</taxon>
        <taxon>Ostariophysi</taxon>
        <taxon>Siluriformes</taxon>
        <taxon>Ictaluridae</taxon>
        <taxon>Ictalurus</taxon>
    </lineage>
</organism>
<dbReference type="KEGG" id="ipu:108260668"/>